<evidence type="ECO:0000313" key="2">
    <source>
        <dbReference type="EMBL" id="KAL1521634.1"/>
    </source>
</evidence>
<dbReference type="PROSITE" id="PS51221">
    <property type="entry name" value="TTL"/>
    <property type="match status" value="1"/>
</dbReference>
<evidence type="ECO:0000313" key="3">
    <source>
        <dbReference type="Proteomes" id="UP001515480"/>
    </source>
</evidence>
<accession>A0AB34JLW4</accession>
<evidence type="ECO:0000256" key="1">
    <source>
        <dbReference type="PROSITE-ProRule" id="PRU00339"/>
    </source>
</evidence>
<organism evidence="2 3">
    <name type="scientific">Prymnesium parvum</name>
    <name type="common">Toxic golden alga</name>
    <dbReference type="NCBI Taxonomy" id="97485"/>
    <lineage>
        <taxon>Eukaryota</taxon>
        <taxon>Haptista</taxon>
        <taxon>Haptophyta</taxon>
        <taxon>Prymnesiophyceae</taxon>
        <taxon>Prymnesiales</taxon>
        <taxon>Prymnesiaceae</taxon>
        <taxon>Prymnesium</taxon>
    </lineage>
</organism>
<dbReference type="SUPFAM" id="SSF56059">
    <property type="entry name" value="Glutathione synthetase ATP-binding domain-like"/>
    <property type="match status" value="1"/>
</dbReference>
<dbReference type="Pfam" id="PF13181">
    <property type="entry name" value="TPR_8"/>
    <property type="match status" value="1"/>
</dbReference>
<dbReference type="EMBL" id="JBGBPQ010000007">
    <property type="protein sequence ID" value="KAL1521634.1"/>
    <property type="molecule type" value="Genomic_DNA"/>
</dbReference>
<dbReference type="GO" id="GO:0097363">
    <property type="term" value="F:protein O-acetylglucosaminyltransferase activity"/>
    <property type="evidence" value="ECO:0007669"/>
    <property type="project" value="TreeGrafter"/>
</dbReference>
<dbReference type="Gene3D" id="1.25.40.10">
    <property type="entry name" value="Tetratricopeptide repeat domain"/>
    <property type="match status" value="1"/>
</dbReference>
<sequence length="651" mass="68143">MASRAARLLHEGQVALEKGDVVAAAAALRECVHIGHDVPRLRVASLINLANVEADLGDAVRAQQLYDEAIKLSPGNFEARANAGMLASEQGMRDLAISHLKHAVQIDSSWFDGWYNLGNLLSSERGGEAEAIACYKRALQIEPTDAGAIVNASACLVDAGRLEEGAAIAAAAAAAHRTDASIQRQHAHCLWRQGQCSAARDAAVRAGQLEGDATDHRTAALIGEISRAMGETRAAVRHYAAAAADGAAPAATRRAYLFALYCVACEAADAPAADRALRTLAASLETSGASELDHALLQAICPAGASGRGVTDAISTAARAASAGDAARCVGELCERALVEPRVRGTEALTHKAKLARLVAAMAGGGRRCRTPHTTLVHSAEHVAAAMGSGAGGGGSGLWYLKRPGLQRGQGITILSDAAHALPVFAAAAVSSEAEAGLVLQRAVDPPALIDGRKFGLRVHLLLVLPSEATAPLGARRLVRWVHDDAVLTLCGAPYDARKTDAMTHITCTSVQRNASGFQREKVKGAASELWPQGWPKALELIREALRALLDGLSLQGSLEQSAATWPCGHAAFQCLGCDFVVDAEGSPWLLELNEAPQFGDPLTMDRLRARLGQPLLNHLPEAIARSHELALSPDSTSEGRIGQCGGWQLL</sequence>
<dbReference type="PANTHER" id="PTHR44366">
    <property type="entry name" value="UDP-N-ACETYLGLUCOSAMINE--PEPTIDE N-ACETYLGLUCOSAMINYLTRANSFERASE 110 KDA SUBUNIT"/>
    <property type="match status" value="1"/>
</dbReference>
<proteinExistence type="predicted"/>
<dbReference type="InterPro" id="IPR019734">
    <property type="entry name" value="TPR_rpt"/>
</dbReference>
<keyword evidence="1" id="KW-0802">TPR repeat</keyword>
<dbReference type="SMART" id="SM00028">
    <property type="entry name" value="TPR"/>
    <property type="match status" value="4"/>
</dbReference>
<dbReference type="InterPro" id="IPR037919">
    <property type="entry name" value="OGT"/>
</dbReference>
<reference evidence="2 3" key="1">
    <citation type="journal article" date="2024" name="Science">
        <title>Giant polyketide synthase enzymes in the biosynthesis of giant marine polyether toxins.</title>
        <authorList>
            <person name="Fallon T.R."/>
            <person name="Shende V.V."/>
            <person name="Wierzbicki I.H."/>
            <person name="Pendleton A.L."/>
            <person name="Watervoot N.F."/>
            <person name="Auber R.P."/>
            <person name="Gonzalez D.J."/>
            <person name="Wisecaver J.H."/>
            <person name="Moore B.S."/>
        </authorList>
    </citation>
    <scope>NUCLEOTIDE SEQUENCE [LARGE SCALE GENOMIC DNA]</scope>
    <source>
        <strain evidence="2 3">12B1</strain>
    </source>
</reference>
<comment type="caution">
    <text evidence="2">The sequence shown here is derived from an EMBL/GenBank/DDBJ whole genome shotgun (WGS) entry which is preliminary data.</text>
</comment>
<dbReference type="InterPro" id="IPR004344">
    <property type="entry name" value="TTL/TTLL_fam"/>
</dbReference>
<protein>
    <recommendedName>
        <fullName evidence="4">Tubulin--tyrosine ligase-like protein 9</fullName>
    </recommendedName>
</protein>
<dbReference type="Gene3D" id="3.30.470.20">
    <property type="entry name" value="ATP-grasp fold, B domain"/>
    <property type="match status" value="1"/>
</dbReference>
<name>A0AB34JLW4_PRYPA</name>
<dbReference type="GO" id="GO:0006493">
    <property type="term" value="P:protein O-linked glycosylation"/>
    <property type="evidence" value="ECO:0007669"/>
    <property type="project" value="InterPro"/>
</dbReference>
<dbReference type="PROSITE" id="PS50005">
    <property type="entry name" value="TPR"/>
    <property type="match status" value="1"/>
</dbReference>
<keyword evidence="3" id="KW-1185">Reference proteome</keyword>
<dbReference type="SUPFAM" id="SSF48452">
    <property type="entry name" value="TPR-like"/>
    <property type="match status" value="2"/>
</dbReference>
<evidence type="ECO:0008006" key="4">
    <source>
        <dbReference type="Google" id="ProtNLM"/>
    </source>
</evidence>
<dbReference type="AlphaFoldDB" id="A0AB34JLW4"/>
<dbReference type="Pfam" id="PF03133">
    <property type="entry name" value="TTL"/>
    <property type="match status" value="1"/>
</dbReference>
<dbReference type="InterPro" id="IPR011990">
    <property type="entry name" value="TPR-like_helical_dom_sf"/>
</dbReference>
<dbReference type="Proteomes" id="UP001515480">
    <property type="component" value="Unassembled WGS sequence"/>
</dbReference>
<gene>
    <name evidence="2" type="ORF">AB1Y20_021292</name>
</gene>
<feature type="repeat" description="TPR" evidence="1">
    <location>
        <begin position="43"/>
        <end position="76"/>
    </location>
</feature>
<dbReference type="PANTHER" id="PTHR44366:SF1">
    <property type="entry name" value="UDP-N-ACETYLGLUCOSAMINE--PEPTIDE N-ACETYLGLUCOSAMINYLTRANSFERASE 110 KDA SUBUNIT"/>
    <property type="match status" value="1"/>
</dbReference>